<dbReference type="SUPFAM" id="SSF53590">
    <property type="entry name" value="Nucleoside hydrolase"/>
    <property type="match status" value="1"/>
</dbReference>
<evidence type="ECO:0000256" key="2">
    <source>
        <dbReference type="ARBA" id="ARBA00022801"/>
    </source>
</evidence>
<accession>A0A642UVD2</accession>
<dbReference type="GO" id="GO:0005829">
    <property type="term" value="C:cytosol"/>
    <property type="evidence" value="ECO:0007669"/>
    <property type="project" value="TreeGrafter"/>
</dbReference>
<dbReference type="InterPro" id="IPR001910">
    <property type="entry name" value="Inosine/uridine_hydrolase_dom"/>
</dbReference>
<evidence type="ECO:0000256" key="3">
    <source>
        <dbReference type="ARBA" id="ARBA00023295"/>
    </source>
</evidence>
<dbReference type="GO" id="GO:0008477">
    <property type="term" value="F:purine nucleosidase activity"/>
    <property type="evidence" value="ECO:0007669"/>
    <property type="project" value="TreeGrafter"/>
</dbReference>
<sequence>MTTSTIPVWLDCDPGNDDVFAILMAAYHPRFQLIAISTVHGNAPIENTTHNALYTLDVIHKNVPVYQGAAKPSVNPSKFAPEIHGVLGLGGVNIPVETRHHKSTDKSYLQAMHDAIEAHAGELCFAVTGTMTNLAQLLQAYPGIEQKIGYVAIMGGGVHRGNATKYAEFNFYADPHAANFCLQKLGSKAIIAPLDLTHQCNASAEVRERMVGNRTSIREWFYNVVMFYNESYIKNHGITAGPPVHDPVALYCLLPVIDNDFDTYGYKADRAKCSVTESGEHSGQLVMDDDANGSYIGTTIDAAKFWGELLDCLDRAEAAA</sequence>
<comment type="similarity">
    <text evidence="1">Belongs to the IUNH family.</text>
</comment>
<dbReference type="EMBL" id="SWFT01000036">
    <property type="protein sequence ID" value="KAA8906209.1"/>
    <property type="molecule type" value="Genomic_DNA"/>
</dbReference>
<dbReference type="Gene3D" id="3.90.245.10">
    <property type="entry name" value="Ribonucleoside hydrolase-like"/>
    <property type="match status" value="1"/>
</dbReference>
<evidence type="ECO:0000259" key="4">
    <source>
        <dbReference type="Pfam" id="PF01156"/>
    </source>
</evidence>
<dbReference type="OrthoDB" id="432381at2759"/>
<dbReference type="VEuPathDB" id="FungiDB:DIURU_001151"/>
<gene>
    <name evidence="5" type="ORF">DIURU_001151</name>
</gene>
<evidence type="ECO:0000313" key="6">
    <source>
        <dbReference type="Proteomes" id="UP000449547"/>
    </source>
</evidence>
<name>A0A642UVD2_DIURU</name>
<keyword evidence="3" id="KW-0326">Glycosidase</keyword>
<comment type="caution">
    <text evidence="5">The sequence shown here is derived from an EMBL/GenBank/DDBJ whole genome shotgun (WGS) entry which is preliminary data.</text>
</comment>
<evidence type="ECO:0000313" key="5">
    <source>
        <dbReference type="EMBL" id="KAA8906209.1"/>
    </source>
</evidence>
<reference evidence="5 6" key="1">
    <citation type="submission" date="2019-07" db="EMBL/GenBank/DDBJ databases">
        <title>Genome assembly of two rare yeast pathogens: Diutina rugosa and Trichomonascus ciferrii.</title>
        <authorList>
            <person name="Mixao V."/>
            <person name="Saus E."/>
            <person name="Hansen A."/>
            <person name="Lass-Flor C."/>
            <person name="Gabaldon T."/>
        </authorList>
    </citation>
    <scope>NUCLEOTIDE SEQUENCE [LARGE SCALE GENOMIC DNA]</scope>
    <source>
        <strain evidence="5 6">CBS 613</strain>
    </source>
</reference>
<dbReference type="Pfam" id="PF01156">
    <property type="entry name" value="IU_nuc_hydro"/>
    <property type="match status" value="1"/>
</dbReference>
<dbReference type="AlphaFoldDB" id="A0A642UVD2"/>
<evidence type="ECO:0000256" key="1">
    <source>
        <dbReference type="ARBA" id="ARBA00009176"/>
    </source>
</evidence>
<dbReference type="PANTHER" id="PTHR12304">
    <property type="entry name" value="INOSINE-URIDINE PREFERRING NUCLEOSIDE HYDROLASE"/>
    <property type="match status" value="1"/>
</dbReference>
<dbReference type="InterPro" id="IPR023186">
    <property type="entry name" value="IUNH"/>
</dbReference>
<dbReference type="GeneID" id="54779804"/>
<protein>
    <recommendedName>
        <fullName evidence="4">Inosine/uridine-preferring nucleoside hydrolase domain-containing protein</fullName>
    </recommendedName>
</protein>
<feature type="domain" description="Inosine/uridine-preferring nucleoside hydrolase" evidence="4">
    <location>
        <begin position="8"/>
        <end position="306"/>
    </location>
</feature>
<dbReference type="Proteomes" id="UP000449547">
    <property type="component" value="Unassembled WGS sequence"/>
</dbReference>
<keyword evidence="6" id="KW-1185">Reference proteome</keyword>
<dbReference type="CDD" id="cd02651">
    <property type="entry name" value="nuc_hydro_IU_UC_XIUA"/>
    <property type="match status" value="1"/>
</dbReference>
<dbReference type="RefSeq" id="XP_034014029.1">
    <property type="nucleotide sequence ID" value="XM_034153664.1"/>
</dbReference>
<organism evidence="5 6">
    <name type="scientific">Diutina rugosa</name>
    <name type="common">Yeast</name>
    <name type="synonym">Candida rugosa</name>
    <dbReference type="NCBI Taxonomy" id="5481"/>
    <lineage>
        <taxon>Eukaryota</taxon>
        <taxon>Fungi</taxon>
        <taxon>Dikarya</taxon>
        <taxon>Ascomycota</taxon>
        <taxon>Saccharomycotina</taxon>
        <taxon>Pichiomycetes</taxon>
        <taxon>Debaryomycetaceae</taxon>
        <taxon>Diutina</taxon>
    </lineage>
</organism>
<dbReference type="InterPro" id="IPR036452">
    <property type="entry name" value="Ribo_hydro-like"/>
</dbReference>
<keyword evidence="2" id="KW-0378">Hydrolase</keyword>
<dbReference type="PANTHER" id="PTHR12304:SF4">
    <property type="entry name" value="URIDINE NUCLEOSIDASE"/>
    <property type="match status" value="1"/>
</dbReference>
<dbReference type="GO" id="GO:0006152">
    <property type="term" value="P:purine nucleoside catabolic process"/>
    <property type="evidence" value="ECO:0007669"/>
    <property type="project" value="TreeGrafter"/>
</dbReference>
<proteinExistence type="inferred from homology"/>
<dbReference type="OMA" id="WVGVETK"/>